<dbReference type="AlphaFoldDB" id="A0AB37XEA1"/>
<evidence type="ECO:0000313" key="4">
    <source>
        <dbReference type="Proteomes" id="UP000292095"/>
    </source>
</evidence>
<evidence type="ECO:0000256" key="2">
    <source>
        <dbReference type="ARBA" id="ARBA00023002"/>
    </source>
</evidence>
<dbReference type="RefSeq" id="WP_103487669.1">
    <property type="nucleotide sequence ID" value="NZ_JBEPDS010000002.1"/>
</dbReference>
<comment type="caution">
    <text evidence="3">The sequence shown here is derived from an EMBL/GenBank/DDBJ whole genome shotgun (WGS) entry which is preliminary data.</text>
</comment>
<dbReference type="Proteomes" id="UP000292095">
    <property type="component" value="Unassembled WGS sequence"/>
</dbReference>
<dbReference type="GO" id="GO:0016491">
    <property type="term" value="F:oxidoreductase activity"/>
    <property type="evidence" value="ECO:0007669"/>
    <property type="project" value="UniProtKB-KW"/>
</dbReference>
<evidence type="ECO:0000313" key="3">
    <source>
        <dbReference type="EMBL" id="RZE36322.1"/>
    </source>
</evidence>
<keyword evidence="2" id="KW-0560">Oxidoreductase</keyword>
<comment type="similarity">
    <text evidence="1">Belongs to the short-chain dehydrogenases/reductases (SDR) family.</text>
</comment>
<sequence>MGTYAVTGSASGMGAASAARLREAGHRVVGVDLRDADVTADLGTADLGTADGRRHAADEILRLCGGALDGVAAVAGVGPNLPDAAAVASINYFGPVALLDALRPALEREGGGRAVVIGSNSATTVPMIDDHLVGLLLAGDEEAARAHAVGAQRSLPAALAATSPSISAYATSKFALARWVRRTAVTPEWARRGITLNTIAPGAVVTPLMTGSTLSEDDLDPDTFPTPMPRGIFGRPADIAFWVDQFLSPEAGFTTGATLTVDGGTDAAMRPDAQPTAMPH</sequence>
<reference evidence="3 4" key="1">
    <citation type="submission" date="2017-12" db="EMBL/GenBank/DDBJ databases">
        <title>Population genomics insights into the ecological differentiation and adaptive evolution in streptomycetes.</title>
        <authorList>
            <person name="Li Y."/>
            <person name="Huang Y."/>
        </authorList>
    </citation>
    <scope>NUCLEOTIDE SEQUENCE [LARGE SCALE GENOMIC DNA]</scope>
    <source>
        <strain evidence="3 4">FXJ.2339</strain>
    </source>
</reference>
<gene>
    <name evidence="3" type="ORF">C0Q91_22150</name>
</gene>
<dbReference type="Pfam" id="PF00106">
    <property type="entry name" value="adh_short"/>
    <property type="match status" value="1"/>
</dbReference>
<evidence type="ECO:0000256" key="1">
    <source>
        <dbReference type="ARBA" id="ARBA00006484"/>
    </source>
</evidence>
<dbReference type="SUPFAM" id="SSF51735">
    <property type="entry name" value="NAD(P)-binding Rossmann-fold domains"/>
    <property type="match status" value="1"/>
</dbReference>
<dbReference type="EMBL" id="PKLK01000025">
    <property type="protein sequence ID" value="RZE36322.1"/>
    <property type="molecule type" value="Genomic_DNA"/>
</dbReference>
<dbReference type="Gene3D" id="3.40.50.720">
    <property type="entry name" value="NAD(P)-binding Rossmann-like Domain"/>
    <property type="match status" value="1"/>
</dbReference>
<organism evidence="3 4">
    <name type="scientific">Streptomyces albidoflavus</name>
    <dbReference type="NCBI Taxonomy" id="1886"/>
    <lineage>
        <taxon>Bacteria</taxon>
        <taxon>Bacillati</taxon>
        <taxon>Actinomycetota</taxon>
        <taxon>Actinomycetes</taxon>
        <taxon>Kitasatosporales</taxon>
        <taxon>Streptomycetaceae</taxon>
        <taxon>Streptomyces</taxon>
        <taxon>Streptomyces albidoflavus group</taxon>
    </lineage>
</organism>
<dbReference type="PANTHER" id="PTHR24321:SF8">
    <property type="entry name" value="ESTRADIOL 17-BETA-DEHYDROGENASE 8-RELATED"/>
    <property type="match status" value="1"/>
</dbReference>
<protein>
    <submittedName>
        <fullName evidence="3">Short-chain dehydrogenase</fullName>
    </submittedName>
</protein>
<name>A0AB37XEA1_9ACTN</name>
<dbReference type="Pfam" id="PF13561">
    <property type="entry name" value="adh_short_C2"/>
    <property type="match status" value="1"/>
</dbReference>
<dbReference type="PRINTS" id="PR00081">
    <property type="entry name" value="GDHRDH"/>
</dbReference>
<dbReference type="InterPro" id="IPR036291">
    <property type="entry name" value="NAD(P)-bd_dom_sf"/>
</dbReference>
<accession>A0AB37XEA1</accession>
<proteinExistence type="inferred from homology"/>
<dbReference type="InterPro" id="IPR002347">
    <property type="entry name" value="SDR_fam"/>
</dbReference>
<dbReference type="PANTHER" id="PTHR24321">
    <property type="entry name" value="DEHYDROGENASES, SHORT CHAIN"/>
    <property type="match status" value="1"/>
</dbReference>